<evidence type="ECO:0000256" key="7">
    <source>
        <dbReference type="ARBA" id="ARBA00022679"/>
    </source>
</evidence>
<protein>
    <recommendedName>
        <fullName evidence="3 9">Nicotinate phosphoribosyltransferase</fullName>
        <ecNumber evidence="3 9">6.3.4.21</ecNumber>
    </recommendedName>
</protein>
<keyword evidence="14" id="KW-1185">Reference proteome</keyword>
<dbReference type="AlphaFoldDB" id="A0A4R4EJN5"/>
<dbReference type="FunFam" id="3.20.20.70:FF:000076">
    <property type="entry name" value="Nicotinate phosphoribosyltransferase"/>
    <property type="match status" value="1"/>
</dbReference>
<keyword evidence="7 9" id="KW-0808">Transferase</keyword>
<dbReference type="Proteomes" id="UP000295418">
    <property type="component" value="Unassembled WGS sequence"/>
</dbReference>
<dbReference type="RefSeq" id="WP_132416835.1">
    <property type="nucleotide sequence ID" value="NZ_SKFG01000002.1"/>
</dbReference>
<dbReference type="PIRSF" id="PIRSF000484">
    <property type="entry name" value="NAPRT"/>
    <property type="match status" value="1"/>
</dbReference>
<name>A0A4R4EJN5_9BACL</name>
<keyword evidence="4" id="KW-0597">Phosphoprotein</keyword>
<dbReference type="UniPathway" id="UPA00253">
    <property type="reaction ID" value="UER00457"/>
</dbReference>
<dbReference type="InterPro" id="IPR041619">
    <property type="entry name" value="NAPRTase_C"/>
</dbReference>
<evidence type="ECO:0000256" key="4">
    <source>
        <dbReference type="ARBA" id="ARBA00022553"/>
    </source>
</evidence>
<evidence type="ECO:0000313" key="13">
    <source>
        <dbReference type="EMBL" id="TCZ80189.1"/>
    </source>
</evidence>
<dbReference type="Gene3D" id="3.20.140.10">
    <property type="entry name" value="nicotinate phosphoribosyltransferase"/>
    <property type="match status" value="1"/>
</dbReference>
<dbReference type="GO" id="GO:0047280">
    <property type="term" value="F:nicotinamide phosphoribosyltransferase activity"/>
    <property type="evidence" value="ECO:0007669"/>
    <property type="project" value="UniProtKB-ARBA"/>
</dbReference>
<sequence>MNHENLTLHTDKYQINMMYAHWKNGTHNKRRVFEVFYRKNPFGGGYAIHAGLERVLQYLDQLHFDESDLAFLREQEENYDEAFLDELKDWKFNGTVRAVREGTIVFPNEPLIQIEARIFENQLIETAILNFTNYQTLIATKANRIKQVAPHDTLLEFGTRRAQEASAALWGARAAIIGGFHATSNMLAGKMFGIPTKGTHAHAFVQDSSNELDAFKAYAKALPDHVTLLVDTYDTLKSGVPNAIIVGKLLEEQGKTLKGIRLDSGDLAYLSKEARKMLDAAGLNYVKIVASNDLDEYTIHNLKSQGARIDIWGVGTKLITAEDSPSLGGVYKVVAKQENGEWEPTIKISGNPEKVSTPCRKKLYRIVNRRTGRAEADYLTDYDEVLDVNKTLKLFDPVHTYLQKVVTDFEAVELLELVYDQGHRVHKPLTLDEIKNYNEQQQSIFWEEYLRNLNPEKYPVDISQKLWDTRMQLIAKYSGK</sequence>
<keyword evidence="6 9" id="KW-0662">Pyridine nucleotide biosynthesis</keyword>
<dbReference type="InterPro" id="IPR006405">
    <property type="entry name" value="Nic_PRibTrfase_pncB"/>
</dbReference>
<evidence type="ECO:0000256" key="5">
    <source>
        <dbReference type="ARBA" id="ARBA00022598"/>
    </source>
</evidence>
<dbReference type="InterPro" id="IPR007229">
    <property type="entry name" value="Nic_PRibTrfase-Fam"/>
</dbReference>
<evidence type="ECO:0000259" key="10">
    <source>
        <dbReference type="Pfam" id="PF04095"/>
    </source>
</evidence>
<gene>
    <name evidence="13" type="ORF">E0485_04895</name>
</gene>
<comment type="pathway">
    <text evidence="1 9">Cofactor biosynthesis; NAD(+) biosynthesis; nicotinate D-ribonucleotide from nicotinate: step 1/1.</text>
</comment>
<dbReference type="EC" id="6.3.4.21" evidence="3 9"/>
<dbReference type="InterPro" id="IPR041525">
    <property type="entry name" value="N/Namide_PRibTrfase"/>
</dbReference>
<dbReference type="GO" id="GO:0034355">
    <property type="term" value="P:NAD+ biosynthetic process via the salvage pathway"/>
    <property type="evidence" value="ECO:0007669"/>
    <property type="project" value="TreeGrafter"/>
</dbReference>
<comment type="function">
    <text evidence="9">Catalyzes the first step in the biosynthesis of NAD from nicotinic acid, the ATP-dependent synthesis of beta-nicotinate D-ribonucleotide from nicotinate and 5-phospho-D-ribose 1-phosphate.</text>
</comment>
<dbReference type="SUPFAM" id="SSF54675">
    <property type="entry name" value="Nicotinate/Quinolinate PRTase N-terminal domain-like"/>
    <property type="match status" value="1"/>
</dbReference>
<evidence type="ECO:0000256" key="3">
    <source>
        <dbReference type="ARBA" id="ARBA00013236"/>
    </source>
</evidence>
<keyword evidence="5 9" id="KW-0436">Ligase</keyword>
<dbReference type="SUPFAM" id="SSF51690">
    <property type="entry name" value="Nicotinate/Quinolinate PRTase C-terminal domain-like"/>
    <property type="match status" value="1"/>
</dbReference>
<evidence type="ECO:0000256" key="2">
    <source>
        <dbReference type="ARBA" id="ARBA00010897"/>
    </source>
</evidence>
<dbReference type="InterPro" id="IPR040727">
    <property type="entry name" value="NAPRTase_N"/>
</dbReference>
<dbReference type="InterPro" id="IPR036068">
    <property type="entry name" value="Nicotinate_pribotase-like_C"/>
</dbReference>
<dbReference type="Pfam" id="PF17767">
    <property type="entry name" value="NAPRTase_N"/>
    <property type="match status" value="1"/>
</dbReference>
<dbReference type="PANTHER" id="PTHR11098:SF1">
    <property type="entry name" value="NICOTINATE PHOSPHORIBOSYLTRANSFERASE"/>
    <property type="match status" value="1"/>
</dbReference>
<organism evidence="13 14">
    <name type="scientific">Paenibacillus albiflavus</name>
    <dbReference type="NCBI Taxonomy" id="2545760"/>
    <lineage>
        <taxon>Bacteria</taxon>
        <taxon>Bacillati</taxon>
        <taxon>Bacillota</taxon>
        <taxon>Bacilli</taxon>
        <taxon>Bacillales</taxon>
        <taxon>Paenibacillaceae</taxon>
        <taxon>Paenibacillus</taxon>
    </lineage>
</organism>
<dbReference type="Pfam" id="PF17956">
    <property type="entry name" value="NAPRTase_C"/>
    <property type="match status" value="1"/>
</dbReference>
<evidence type="ECO:0000256" key="9">
    <source>
        <dbReference type="RuleBase" id="RU365100"/>
    </source>
</evidence>
<dbReference type="Pfam" id="PF04095">
    <property type="entry name" value="NAPRTase"/>
    <property type="match status" value="1"/>
</dbReference>
<dbReference type="NCBIfam" id="NF006695">
    <property type="entry name" value="PRK09243.1-2"/>
    <property type="match status" value="1"/>
</dbReference>
<feature type="domain" description="Nicotinate/nicotinamide phosphoribosyltransferase" evidence="10">
    <location>
        <begin position="154"/>
        <end position="342"/>
    </location>
</feature>
<dbReference type="GO" id="GO:0004516">
    <property type="term" value="F:nicotinate phosphoribosyltransferase activity"/>
    <property type="evidence" value="ECO:0007669"/>
    <property type="project" value="UniProtKB-UniRule"/>
</dbReference>
<dbReference type="NCBIfam" id="NF009131">
    <property type="entry name" value="PRK12484.1"/>
    <property type="match status" value="1"/>
</dbReference>
<feature type="domain" description="Nicotinate phosphoribosyltransferase N-terminal" evidence="11">
    <location>
        <begin position="8"/>
        <end position="133"/>
    </location>
</feature>
<dbReference type="EMBL" id="SKFG01000002">
    <property type="protein sequence ID" value="TCZ80189.1"/>
    <property type="molecule type" value="Genomic_DNA"/>
</dbReference>
<evidence type="ECO:0000313" key="14">
    <source>
        <dbReference type="Proteomes" id="UP000295418"/>
    </source>
</evidence>
<accession>A0A4R4EJN5</accession>
<evidence type="ECO:0000259" key="11">
    <source>
        <dbReference type="Pfam" id="PF17767"/>
    </source>
</evidence>
<evidence type="ECO:0000256" key="1">
    <source>
        <dbReference type="ARBA" id="ARBA00004952"/>
    </source>
</evidence>
<dbReference type="InterPro" id="IPR013785">
    <property type="entry name" value="Aldolase_TIM"/>
</dbReference>
<evidence type="ECO:0000259" key="12">
    <source>
        <dbReference type="Pfam" id="PF17956"/>
    </source>
</evidence>
<dbReference type="NCBIfam" id="NF006694">
    <property type="entry name" value="PRK09243.1-1"/>
    <property type="match status" value="1"/>
</dbReference>
<dbReference type="NCBIfam" id="TIGR01513">
    <property type="entry name" value="NAPRTase_put"/>
    <property type="match status" value="1"/>
</dbReference>
<keyword evidence="13" id="KW-0328">Glycosyltransferase</keyword>
<evidence type="ECO:0000256" key="6">
    <source>
        <dbReference type="ARBA" id="ARBA00022642"/>
    </source>
</evidence>
<comment type="caution">
    <text evidence="13">The sequence shown here is derived from an EMBL/GenBank/DDBJ whole genome shotgun (WGS) entry which is preliminary data.</text>
</comment>
<dbReference type="PANTHER" id="PTHR11098">
    <property type="entry name" value="NICOTINATE PHOSPHORIBOSYLTRANSFERASE"/>
    <property type="match status" value="1"/>
</dbReference>
<feature type="domain" description="Nicotinate phosphoribosyltransferase C-terminal" evidence="12">
    <location>
        <begin position="360"/>
        <end position="469"/>
    </location>
</feature>
<comment type="PTM">
    <text evidence="9">Transiently phosphorylated on a His residue during the reaction cycle. Phosphorylation strongly increases the affinity for substrates and increases the rate of nicotinate D-ribonucleotide production. Dephosphorylation regenerates the low-affinity form of the enzyme, leading to product release.</text>
</comment>
<dbReference type="GO" id="GO:0005829">
    <property type="term" value="C:cytosol"/>
    <property type="evidence" value="ECO:0007669"/>
    <property type="project" value="TreeGrafter"/>
</dbReference>
<reference evidence="13 14" key="1">
    <citation type="submission" date="2019-03" db="EMBL/GenBank/DDBJ databases">
        <authorList>
            <person name="Kim M.K.M."/>
        </authorList>
    </citation>
    <scope>NUCLEOTIDE SEQUENCE [LARGE SCALE GENOMIC DNA]</scope>
    <source>
        <strain evidence="13 14">18JY21-1</strain>
    </source>
</reference>
<dbReference type="CDD" id="cd01570">
    <property type="entry name" value="NAPRTase_A"/>
    <property type="match status" value="1"/>
</dbReference>
<dbReference type="OrthoDB" id="9770610at2"/>
<proteinExistence type="inferred from homology"/>
<dbReference type="Gene3D" id="3.20.20.70">
    <property type="entry name" value="Aldolase class I"/>
    <property type="match status" value="1"/>
</dbReference>
<comment type="similarity">
    <text evidence="2 9">Belongs to the NAPRTase family.</text>
</comment>
<evidence type="ECO:0000256" key="8">
    <source>
        <dbReference type="ARBA" id="ARBA00048668"/>
    </source>
</evidence>
<comment type="catalytic activity">
    <reaction evidence="8 9">
        <text>5-phospho-alpha-D-ribose 1-diphosphate + nicotinate + ATP + H2O = nicotinate beta-D-ribonucleotide + ADP + phosphate + diphosphate</text>
        <dbReference type="Rhea" id="RHEA:36163"/>
        <dbReference type="ChEBI" id="CHEBI:15377"/>
        <dbReference type="ChEBI" id="CHEBI:30616"/>
        <dbReference type="ChEBI" id="CHEBI:32544"/>
        <dbReference type="ChEBI" id="CHEBI:33019"/>
        <dbReference type="ChEBI" id="CHEBI:43474"/>
        <dbReference type="ChEBI" id="CHEBI:57502"/>
        <dbReference type="ChEBI" id="CHEBI:58017"/>
        <dbReference type="ChEBI" id="CHEBI:456216"/>
        <dbReference type="EC" id="6.3.4.21"/>
    </reaction>
</comment>